<keyword evidence="1" id="KW-0805">Transcription regulation</keyword>
<organism evidence="5 6">
    <name type="scientific">Roseibium algae</name>
    <dbReference type="NCBI Taxonomy" id="3123038"/>
    <lineage>
        <taxon>Bacteria</taxon>
        <taxon>Pseudomonadati</taxon>
        <taxon>Pseudomonadota</taxon>
        <taxon>Alphaproteobacteria</taxon>
        <taxon>Hyphomicrobiales</taxon>
        <taxon>Stappiaceae</taxon>
        <taxon>Roseibium</taxon>
    </lineage>
</organism>
<dbReference type="Pfam" id="PF12625">
    <property type="entry name" value="Arabinose_bd"/>
    <property type="match status" value="1"/>
</dbReference>
<reference evidence="5 6" key="1">
    <citation type="submission" date="2024-02" db="EMBL/GenBank/DDBJ databases">
        <title>Roseibium algae sp. nov., isolated from marine alga (Grateloupia sp.), showing potential in myo-inositol conversion.</title>
        <authorList>
            <person name="Wang Y."/>
        </authorList>
    </citation>
    <scope>NUCLEOTIDE SEQUENCE [LARGE SCALE GENOMIC DNA]</scope>
    <source>
        <strain evidence="5 6">H3510</strain>
    </source>
</reference>
<feature type="domain" description="HTH araC/xylS-type" evidence="4">
    <location>
        <begin position="219"/>
        <end position="321"/>
    </location>
</feature>
<dbReference type="Gene3D" id="1.10.10.60">
    <property type="entry name" value="Homeodomain-like"/>
    <property type="match status" value="1"/>
</dbReference>
<dbReference type="PANTHER" id="PTHR47894">
    <property type="entry name" value="HTH-TYPE TRANSCRIPTIONAL REGULATOR GADX"/>
    <property type="match status" value="1"/>
</dbReference>
<evidence type="ECO:0000256" key="2">
    <source>
        <dbReference type="ARBA" id="ARBA00023125"/>
    </source>
</evidence>
<dbReference type="InterPro" id="IPR009057">
    <property type="entry name" value="Homeodomain-like_sf"/>
</dbReference>
<dbReference type="PANTHER" id="PTHR47894:SF1">
    <property type="entry name" value="HTH-TYPE TRANSCRIPTIONAL REGULATOR VQSM"/>
    <property type="match status" value="1"/>
</dbReference>
<dbReference type="Pfam" id="PF12833">
    <property type="entry name" value="HTH_18"/>
    <property type="match status" value="1"/>
</dbReference>
<evidence type="ECO:0000256" key="1">
    <source>
        <dbReference type="ARBA" id="ARBA00023015"/>
    </source>
</evidence>
<dbReference type="SMART" id="SM00342">
    <property type="entry name" value="HTH_ARAC"/>
    <property type="match status" value="1"/>
</dbReference>
<accession>A0ABU8TGS0</accession>
<keyword evidence="6" id="KW-1185">Reference proteome</keyword>
<sequence length="334" mass="37392">MVLGELASQHGVNWTELLKSAGMTEDDCSDSEGRVDARSCLEVFELFATAAGNDALTFDVFSQSPVSYGSIFEYLFLCAATLREGMKNWARFHQTRSNCLNFGYRETDQFGMLNFSLPDHLGPQSQFLFASLGFLCSRIERTTGEDPILFQLEIAAKRPKKASKFQARHGNRITFDADESRILVPSRFLDRIPEGADPSLFRIIEIAALQELTQMDQVESQTSIIAAKISQGLRAGDCSMDYVASAMAMSHRSLQRTLESEGTSYRKVLDDVRRSIAHRHLVDTDRPMKEIAFLLGFSEVSAFSRAVRNWFGVAPRALRQRSTKTAAISDRQTS</sequence>
<dbReference type="PROSITE" id="PS01124">
    <property type="entry name" value="HTH_ARAC_FAMILY_2"/>
    <property type="match status" value="1"/>
</dbReference>
<dbReference type="Proteomes" id="UP001385499">
    <property type="component" value="Unassembled WGS sequence"/>
</dbReference>
<proteinExistence type="predicted"/>
<dbReference type="RefSeq" id="WP_340272920.1">
    <property type="nucleotide sequence ID" value="NZ_JBAKIA010000002.1"/>
</dbReference>
<keyword evidence="2" id="KW-0238">DNA-binding</keyword>
<gene>
    <name evidence="5" type="ORF">V6575_04570</name>
</gene>
<dbReference type="InterPro" id="IPR032687">
    <property type="entry name" value="AraC-type_N"/>
</dbReference>
<protein>
    <submittedName>
        <fullName evidence="5">AraC family transcriptional regulator ligand-binding domain-containing protein</fullName>
    </submittedName>
</protein>
<evidence type="ECO:0000259" key="4">
    <source>
        <dbReference type="PROSITE" id="PS01124"/>
    </source>
</evidence>
<keyword evidence="3" id="KW-0804">Transcription</keyword>
<name>A0ABU8TGS0_9HYPH</name>
<dbReference type="InterPro" id="IPR018060">
    <property type="entry name" value="HTH_AraC"/>
</dbReference>
<dbReference type="EMBL" id="JBAKIA010000002">
    <property type="protein sequence ID" value="MEJ8473350.1"/>
    <property type="molecule type" value="Genomic_DNA"/>
</dbReference>
<comment type="caution">
    <text evidence="5">The sequence shown here is derived from an EMBL/GenBank/DDBJ whole genome shotgun (WGS) entry which is preliminary data.</text>
</comment>
<evidence type="ECO:0000313" key="5">
    <source>
        <dbReference type="EMBL" id="MEJ8473350.1"/>
    </source>
</evidence>
<dbReference type="SUPFAM" id="SSF46689">
    <property type="entry name" value="Homeodomain-like"/>
    <property type="match status" value="1"/>
</dbReference>
<evidence type="ECO:0000313" key="6">
    <source>
        <dbReference type="Proteomes" id="UP001385499"/>
    </source>
</evidence>
<evidence type="ECO:0000256" key="3">
    <source>
        <dbReference type="ARBA" id="ARBA00023163"/>
    </source>
</evidence>